<organism evidence="2 3">
    <name type="scientific">Byssochlamys spectabilis</name>
    <name type="common">Paecilomyces variotii</name>
    <dbReference type="NCBI Taxonomy" id="264951"/>
    <lineage>
        <taxon>Eukaryota</taxon>
        <taxon>Fungi</taxon>
        <taxon>Dikarya</taxon>
        <taxon>Ascomycota</taxon>
        <taxon>Pezizomycotina</taxon>
        <taxon>Eurotiomycetes</taxon>
        <taxon>Eurotiomycetidae</taxon>
        <taxon>Eurotiales</taxon>
        <taxon>Thermoascaceae</taxon>
        <taxon>Paecilomyces</taxon>
    </lineage>
</organism>
<dbReference type="SUPFAM" id="SSF54768">
    <property type="entry name" value="dsRNA-binding domain-like"/>
    <property type="match status" value="1"/>
</dbReference>
<keyword evidence="3" id="KW-1185">Reference proteome</keyword>
<dbReference type="RefSeq" id="XP_028483753.1">
    <property type="nucleotide sequence ID" value="XM_028630993.1"/>
</dbReference>
<name>A0A443HQI9_BYSSP</name>
<reference evidence="2 3" key="1">
    <citation type="journal article" date="2018" name="Front. Microbiol.">
        <title>Genomic and genetic insights into a cosmopolitan fungus, Paecilomyces variotii (Eurotiales).</title>
        <authorList>
            <person name="Urquhart A.S."/>
            <person name="Mondo S.J."/>
            <person name="Makela M.R."/>
            <person name="Hane J.K."/>
            <person name="Wiebenga A."/>
            <person name="He G."/>
            <person name="Mihaltcheva S."/>
            <person name="Pangilinan J."/>
            <person name="Lipzen A."/>
            <person name="Barry K."/>
            <person name="de Vries R.P."/>
            <person name="Grigoriev I.V."/>
            <person name="Idnurm A."/>
        </authorList>
    </citation>
    <scope>NUCLEOTIDE SEQUENCE [LARGE SCALE GENOMIC DNA]</scope>
    <source>
        <strain evidence="2 3">CBS 101075</strain>
    </source>
</reference>
<sequence>MWSRPMGRTFTLPPTPEPQGYAGSAGFSASGQGAVGSIQRHSSLGASPPAPSASHAYPSGTSVSGRYVAQNQESPIKDENEDVKIPLEVQVQRLHLSPGVARAESSMNVSAPGRAQSDPVASPRASGACPSLGSLDMNTLPSNLIMFYFGVLTTQASLAPRFDFTREDSGKWGVKLTLYGHTLVKEECGTQAAAKLAVCRDAMETLRMQYPSWAVPDEPHETETESLWGWTRLLNKYCEHNKMSPPKYTKYVHVKGFRYEVEVDGASYFGLPKSHRTEREATKAAAHMGFYSTLVRCLQEDAALLCHEPLQETNSGLGTASSLVAAHRAAAKSKRHKTLKIIMPKGKAAAPKVGKKKKSKLNSNLLPVLNRRIHDIPTASNCAKNSRWSLTPSEISDQIRGLKTYREKLERSCNLLNLEYPEVEITQTDGRLIENSEGEYRAAAFFPNDPFLARVGPIGAIKQVVKDKTDALEACSKKVVEYLIHMVEEDTALDRERALEKERVERWKENAISQYVHQGLVDVEEGEVLMQDV</sequence>
<feature type="region of interest" description="Disordered" evidence="1">
    <location>
        <begin position="1"/>
        <end position="63"/>
    </location>
</feature>
<accession>A0A443HQI9</accession>
<feature type="region of interest" description="Disordered" evidence="1">
    <location>
        <begin position="103"/>
        <end position="125"/>
    </location>
</feature>
<comment type="caution">
    <text evidence="2">The sequence shown here is derived from an EMBL/GenBank/DDBJ whole genome shotgun (WGS) entry which is preliminary data.</text>
</comment>
<protein>
    <submittedName>
        <fullName evidence="2">Uncharacterized protein</fullName>
    </submittedName>
</protein>
<gene>
    <name evidence="2" type="ORF">C8Q69DRAFT_472704</name>
</gene>
<dbReference type="GeneID" id="39600270"/>
<dbReference type="EMBL" id="RCNU01000008">
    <property type="protein sequence ID" value="RWQ94108.1"/>
    <property type="molecule type" value="Genomic_DNA"/>
</dbReference>
<feature type="compositionally biased region" description="Low complexity" evidence="1">
    <location>
        <begin position="20"/>
        <end position="59"/>
    </location>
</feature>
<evidence type="ECO:0000313" key="3">
    <source>
        <dbReference type="Proteomes" id="UP000283841"/>
    </source>
</evidence>
<dbReference type="VEuPathDB" id="FungiDB:C8Q69DRAFT_472704"/>
<proteinExistence type="predicted"/>
<evidence type="ECO:0000313" key="2">
    <source>
        <dbReference type="EMBL" id="RWQ94108.1"/>
    </source>
</evidence>
<dbReference type="Proteomes" id="UP000283841">
    <property type="component" value="Unassembled WGS sequence"/>
</dbReference>
<evidence type="ECO:0000256" key="1">
    <source>
        <dbReference type="SAM" id="MobiDB-lite"/>
    </source>
</evidence>
<dbReference type="AlphaFoldDB" id="A0A443HQI9"/>
<dbReference type="Gene3D" id="3.30.160.20">
    <property type="match status" value="1"/>
</dbReference>